<proteinExistence type="predicted"/>
<keyword evidence="2" id="KW-1185">Reference proteome</keyword>
<sequence>MALKSFSGKGGKWAGHIKAPVPSPITPAYARLSGATKKEVVIFQDDVEDACRSFENYLAEMIVEEGKMRDIMDSTENHAMIEQPGALKLLLCTGFGKGPDHKSLLYAVLPCISTDHMATTLPVYDHLP</sequence>
<protein>
    <submittedName>
        <fullName evidence="1">Uncharacterized protein</fullName>
    </submittedName>
</protein>
<comment type="caution">
    <text evidence="1">The sequence shown here is derived from an EMBL/GenBank/DDBJ whole genome shotgun (WGS) entry which is preliminary data.</text>
</comment>
<dbReference type="Proteomes" id="UP000826656">
    <property type="component" value="Unassembled WGS sequence"/>
</dbReference>
<gene>
    <name evidence="1" type="ORF">KY290_029404</name>
</gene>
<accession>A0ABQ7UMP8</accession>
<name>A0ABQ7UMP8_SOLTU</name>
<evidence type="ECO:0000313" key="1">
    <source>
        <dbReference type="EMBL" id="KAH0750172.1"/>
    </source>
</evidence>
<evidence type="ECO:0000313" key="2">
    <source>
        <dbReference type="Proteomes" id="UP000826656"/>
    </source>
</evidence>
<organism evidence="1 2">
    <name type="scientific">Solanum tuberosum</name>
    <name type="common">Potato</name>
    <dbReference type="NCBI Taxonomy" id="4113"/>
    <lineage>
        <taxon>Eukaryota</taxon>
        <taxon>Viridiplantae</taxon>
        <taxon>Streptophyta</taxon>
        <taxon>Embryophyta</taxon>
        <taxon>Tracheophyta</taxon>
        <taxon>Spermatophyta</taxon>
        <taxon>Magnoliopsida</taxon>
        <taxon>eudicotyledons</taxon>
        <taxon>Gunneridae</taxon>
        <taxon>Pentapetalae</taxon>
        <taxon>asterids</taxon>
        <taxon>lamiids</taxon>
        <taxon>Solanales</taxon>
        <taxon>Solanaceae</taxon>
        <taxon>Solanoideae</taxon>
        <taxon>Solaneae</taxon>
        <taxon>Solanum</taxon>
    </lineage>
</organism>
<reference evidence="1 2" key="1">
    <citation type="journal article" date="2021" name="bioRxiv">
        <title>Chromosome-scale and haplotype-resolved genome assembly of a tetraploid potato cultivar.</title>
        <authorList>
            <person name="Sun H."/>
            <person name="Jiao W.-B."/>
            <person name="Krause K."/>
            <person name="Campoy J.A."/>
            <person name="Goel M."/>
            <person name="Folz-Donahue K."/>
            <person name="Kukat C."/>
            <person name="Huettel B."/>
            <person name="Schneeberger K."/>
        </authorList>
    </citation>
    <scope>NUCLEOTIDE SEQUENCE [LARGE SCALE GENOMIC DNA]</scope>
    <source>
        <strain evidence="1">SolTubOtavaFocal</strain>
        <tissue evidence="1">Leaves</tissue>
    </source>
</reference>
<dbReference type="PANTHER" id="PTHR34042:SF3">
    <property type="entry name" value="TRANSCRIPTION REPRESSOR OFP17-LIKE"/>
    <property type="match status" value="1"/>
</dbReference>
<dbReference type="EMBL" id="JAIVGD010000019">
    <property type="protein sequence ID" value="KAH0750172.1"/>
    <property type="molecule type" value="Genomic_DNA"/>
</dbReference>
<dbReference type="PANTHER" id="PTHR34042">
    <property type="entry name" value="TRANSCRIPTION REPRESSOR OFP17"/>
    <property type="match status" value="1"/>
</dbReference>
<dbReference type="InterPro" id="IPR044686">
    <property type="entry name" value="OFP17"/>
</dbReference>